<feature type="transmembrane region" description="Helical" evidence="1">
    <location>
        <begin position="34"/>
        <end position="54"/>
    </location>
</feature>
<dbReference type="Proteomes" id="UP000597459">
    <property type="component" value="Unassembled WGS sequence"/>
</dbReference>
<accession>A0A967EDX4</accession>
<evidence type="ECO:0000313" key="2">
    <source>
        <dbReference type="EMBL" id="NHO54756.1"/>
    </source>
</evidence>
<protein>
    <submittedName>
        <fullName evidence="2">Uncharacterized protein</fullName>
    </submittedName>
</protein>
<feature type="transmembrane region" description="Helical" evidence="1">
    <location>
        <begin position="111"/>
        <end position="132"/>
    </location>
</feature>
<dbReference type="RefSeq" id="WP_166317409.1">
    <property type="nucleotide sequence ID" value="NZ_WOTH01000032.1"/>
</dbReference>
<dbReference type="EMBL" id="WOTH01000032">
    <property type="protein sequence ID" value="NHO54756.1"/>
    <property type="molecule type" value="Genomic_DNA"/>
</dbReference>
<feature type="transmembrane region" description="Helical" evidence="1">
    <location>
        <begin position="74"/>
        <end position="99"/>
    </location>
</feature>
<sequence>MHTREDNTSAVSGTALAIAAQPTPAASGLGPLKYAMLGLTLLPMAFASAAHAATGSSSGMGAQIQNMAQEGLDAAGFGSSAALYGMALIFLIAGIFCFYKNSKEDTRRPGLIAGGVICFAIMGISASGPSWINKSSNTATNGNAEIGTTAKSYQFQ</sequence>
<name>A0A967EDX4_9PROT</name>
<reference evidence="2" key="1">
    <citation type="submission" date="2019-11" db="EMBL/GenBank/DDBJ databases">
        <title>Description of new Acetobacter species.</title>
        <authorList>
            <person name="Cleenwerck I."/>
            <person name="Sombolestani A.S."/>
        </authorList>
    </citation>
    <scope>NUCLEOTIDE SEQUENCE</scope>
    <source>
        <strain evidence="2">LMG 1626</strain>
    </source>
</reference>
<keyword evidence="3" id="KW-1185">Reference proteome</keyword>
<proteinExistence type="predicted"/>
<organism evidence="2 3">
    <name type="scientific">Acetobacter estunensis</name>
    <dbReference type="NCBI Taxonomy" id="104097"/>
    <lineage>
        <taxon>Bacteria</taxon>
        <taxon>Pseudomonadati</taxon>
        <taxon>Pseudomonadota</taxon>
        <taxon>Alphaproteobacteria</taxon>
        <taxon>Acetobacterales</taxon>
        <taxon>Acetobacteraceae</taxon>
        <taxon>Acetobacter</taxon>
    </lineage>
</organism>
<keyword evidence="1" id="KW-0812">Transmembrane</keyword>
<keyword evidence="1" id="KW-0472">Membrane</keyword>
<comment type="caution">
    <text evidence="2">The sequence shown here is derived from an EMBL/GenBank/DDBJ whole genome shotgun (WGS) entry which is preliminary data.</text>
</comment>
<keyword evidence="1" id="KW-1133">Transmembrane helix</keyword>
<evidence type="ECO:0000313" key="3">
    <source>
        <dbReference type="Proteomes" id="UP000597459"/>
    </source>
</evidence>
<gene>
    <name evidence="2" type="ORF">GOB87_12515</name>
</gene>
<evidence type="ECO:0000256" key="1">
    <source>
        <dbReference type="SAM" id="Phobius"/>
    </source>
</evidence>
<dbReference type="AlphaFoldDB" id="A0A967EDX4"/>